<feature type="transmembrane region" description="Helical" evidence="6">
    <location>
        <begin position="41"/>
        <end position="64"/>
    </location>
</feature>
<feature type="transmembrane region" description="Helical" evidence="6">
    <location>
        <begin position="120"/>
        <end position="142"/>
    </location>
</feature>
<dbReference type="Pfam" id="PF20684">
    <property type="entry name" value="Fung_rhodopsin"/>
    <property type="match status" value="1"/>
</dbReference>
<evidence type="ECO:0000259" key="7">
    <source>
        <dbReference type="Pfam" id="PF20684"/>
    </source>
</evidence>
<organism evidence="8 9">
    <name type="scientific">Lachnellula willkommii</name>
    <dbReference type="NCBI Taxonomy" id="215461"/>
    <lineage>
        <taxon>Eukaryota</taxon>
        <taxon>Fungi</taxon>
        <taxon>Dikarya</taxon>
        <taxon>Ascomycota</taxon>
        <taxon>Pezizomycotina</taxon>
        <taxon>Leotiomycetes</taxon>
        <taxon>Helotiales</taxon>
        <taxon>Lachnaceae</taxon>
        <taxon>Lachnellula</taxon>
    </lineage>
</organism>
<reference evidence="8 9" key="1">
    <citation type="submission" date="2018-05" db="EMBL/GenBank/DDBJ databases">
        <title>Genome sequencing and assembly of the regulated plant pathogen Lachnellula willkommii and related sister species for the development of diagnostic species identification markers.</title>
        <authorList>
            <person name="Giroux E."/>
            <person name="Bilodeau G."/>
        </authorList>
    </citation>
    <scope>NUCLEOTIDE SEQUENCE [LARGE SCALE GENOMIC DNA]</scope>
    <source>
        <strain evidence="8 9">CBS 172.35</strain>
    </source>
</reference>
<proteinExistence type="inferred from homology"/>
<dbReference type="InterPro" id="IPR052337">
    <property type="entry name" value="SAT4-like"/>
</dbReference>
<keyword evidence="9" id="KW-1185">Reference proteome</keyword>
<gene>
    <name evidence="8" type="ORF">LAWI1_G001551</name>
</gene>
<comment type="subcellular location">
    <subcellularLocation>
        <location evidence="1">Membrane</location>
        <topology evidence="1">Multi-pass membrane protein</topology>
    </subcellularLocation>
</comment>
<comment type="caution">
    <text evidence="8">The sequence shown here is derived from an EMBL/GenBank/DDBJ whole genome shotgun (WGS) entry which is preliminary data.</text>
</comment>
<comment type="similarity">
    <text evidence="5">Belongs to the SAT4 family.</text>
</comment>
<feature type="transmembrane region" description="Helical" evidence="6">
    <location>
        <begin position="205"/>
        <end position="225"/>
    </location>
</feature>
<feature type="transmembrane region" description="Helical" evidence="6">
    <location>
        <begin position="6"/>
        <end position="29"/>
    </location>
</feature>
<evidence type="ECO:0000256" key="4">
    <source>
        <dbReference type="ARBA" id="ARBA00023136"/>
    </source>
</evidence>
<feature type="transmembrane region" description="Helical" evidence="6">
    <location>
        <begin position="245"/>
        <end position="264"/>
    </location>
</feature>
<feature type="domain" description="Rhodopsin" evidence="7">
    <location>
        <begin position="25"/>
        <end position="269"/>
    </location>
</feature>
<evidence type="ECO:0000256" key="1">
    <source>
        <dbReference type="ARBA" id="ARBA00004141"/>
    </source>
</evidence>
<feature type="transmembrane region" description="Helical" evidence="6">
    <location>
        <begin position="90"/>
        <end position="108"/>
    </location>
</feature>
<evidence type="ECO:0000313" key="8">
    <source>
        <dbReference type="EMBL" id="TVY93328.1"/>
    </source>
</evidence>
<keyword evidence="2 6" id="KW-0812">Transmembrane</keyword>
<evidence type="ECO:0000256" key="3">
    <source>
        <dbReference type="ARBA" id="ARBA00022989"/>
    </source>
</evidence>
<dbReference type="GO" id="GO:0016020">
    <property type="term" value="C:membrane"/>
    <property type="evidence" value="ECO:0007669"/>
    <property type="project" value="UniProtKB-SubCell"/>
</dbReference>
<dbReference type="PANTHER" id="PTHR33048">
    <property type="entry name" value="PTH11-LIKE INTEGRAL MEMBRANE PROTEIN (AFU_ORTHOLOGUE AFUA_5G11245)"/>
    <property type="match status" value="1"/>
</dbReference>
<evidence type="ECO:0000256" key="6">
    <source>
        <dbReference type="SAM" id="Phobius"/>
    </source>
</evidence>
<dbReference type="PANTHER" id="PTHR33048:SF96">
    <property type="entry name" value="INTEGRAL MEMBRANE PROTEIN"/>
    <property type="match status" value="1"/>
</dbReference>
<dbReference type="AlphaFoldDB" id="A0A559MK44"/>
<dbReference type="Proteomes" id="UP000315522">
    <property type="component" value="Unassembled WGS sequence"/>
</dbReference>
<accession>A0A559MK44</accession>
<evidence type="ECO:0000256" key="5">
    <source>
        <dbReference type="ARBA" id="ARBA00038359"/>
    </source>
</evidence>
<dbReference type="InterPro" id="IPR049326">
    <property type="entry name" value="Rhodopsin_dom_fungi"/>
</dbReference>
<sequence length="362" mass="40245">MQDRAQMLLAVTSVFLVVTWVTVALRCFVRIRIVKAFGLDDYLIAFSQVIFTAFCITLILAVHYGTGRHNADVTSENIIEAVKYQTLAELFYIPETAFIKLSVGFLLLRITPDGAKFYRYVIFGSLGILSLWTIISFFIVLFQCHPVSYVWDKTSGKGSCKDAVIVVNTAYAFSAMDILFDWVFALLPLPMLWDIKMSLQVKMSLFAILGLGIFFSASTATIVRLKYVIALTDVDDILYSYAKTLVWTCVETGLAIIAASVATLRPLFKVIHIPSFYGSGPHSNSYPRQTTTAGYIQSYDLGYIQHTENRTNNTTHIRATSEGNTSQESILEHANKKGGISKQTDFVVSYESGPMPEGKSSG</sequence>
<dbReference type="EMBL" id="QGML01000150">
    <property type="protein sequence ID" value="TVY93328.1"/>
    <property type="molecule type" value="Genomic_DNA"/>
</dbReference>
<evidence type="ECO:0000313" key="9">
    <source>
        <dbReference type="Proteomes" id="UP000315522"/>
    </source>
</evidence>
<keyword evidence="4 6" id="KW-0472">Membrane</keyword>
<feature type="transmembrane region" description="Helical" evidence="6">
    <location>
        <begin position="171"/>
        <end position="193"/>
    </location>
</feature>
<protein>
    <recommendedName>
        <fullName evidence="7">Rhodopsin domain-containing protein</fullName>
    </recommendedName>
</protein>
<name>A0A559MK44_9HELO</name>
<evidence type="ECO:0000256" key="2">
    <source>
        <dbReference type="ARBA" id="ARBA00022692"/>
    </source>
</evidence>
<keyword evidence="3 6" id="KW-1133">Transmembrane helix</keyword>